<gene>
    <name evidence="6" type="ORF">LTRI10_LOCUS46765</name>
</gene>
<proteinExistence type="predicted"/>
<evidence type="ECO:0000259" key="5">
    <source>
        <dbReference type="Pfam" id="PF02892"/>
    </source>
</evidence>
<feature type="region of interest" description="Disordered" evidence="4">
    <location>
        <begin position="1"/>
        <end position="24"/>
    </location>
</feature>
<dbReference type="EMBL" id="OZ034821">
    <property type="protein sequence ID" value="CAL1407077.1"/>
    <property type="molecule type" value="Genomic_DNA"/>
</dbReference>
<keyword evidence="7" id="KW-1185">Reference proteome</keyword>
<protein>
    <recommendedName>
        <fullName evidence="5">BED-type domain-containing protein</fullName>
    </recommendedName>
</protein>
<organism evidence="6 7">
    <name type="scientific">Linum trigynum</name>
    <dbReference type="NCBI Taxonomy" id="586398"/>
    <lineage>
        <taxon>Eukaryota</taxon>
        <taxon>Viridiplantae</taxon>
        <taxon>Streptophyta</taxon>
        <taxon>Embryophyta</taxon>
        <taxon>Tracheophyta</taxon>
        <taxon>Spermatophyta</taxon>
        <taxon>Magnoliopsida</taxon>
        <taxon>eudicotyledons</taxon>
        <taxon>Gunneridae</taxon>
        <taxon>Pentapetalae</taxon>
        <taxon>rosids</taxon>
        <taxon>fabids</taxon>
        <taxon>Malpighiales</taxon>
        <taxon>Linaceae</taxon>
        <taxon>Linum</taxon>
    </lineage>
</organism>
<dbReference type="AlphaFoldDB" id="A0AAV2GA90"/>
<accession>A0AAV2GA90</accession>
<reference evidence="6 7" key="1">
    <citation type="submission" date="2024-04" db="EMBL/GenBank/DDBJ databases">
        <authorList>
            <person name="Fracassetti M."/>
        </authorList>
    </citation>
    <scope>NUCLEOTIDE SEQUENCE [LARGE SCALE GENOMIC DNA]</scope>
</reference>
<name>A0AAV2GA90_9ROSI</name>
<evidence type="ECO:0000313" key="6">
    <source>
        <dbReference type="EMBL" id="CAL1407077.1"/>
    </source>
</evidence>
<sequence length="121" mass="12916">MEPEHIENAPAPPPGNPPNVEEDVLPQLPLGASRSLKSDVWPHFTRMMVNGILKAKCNYCKKVLAGKSSNVSASELKALEGVFSAMAMDDASVEGCIDGDGRESKHKGDEDEVAAVISLLE</sequence>
<dbReference type="Proteomes" id="UP001497516">
    <property type="component" value="Chromosome 8"/>
</dbReference>
<dbReference type="PANTHER" id="PTHR34396">
    <property type="entry name" value="OS03G0264950 PROTEIN-RELATED"/>
    <property type="match status" value="1"/>
</dbReference>
<evidence type="ECO:0000313" key="7">
    <source>
        <dbReference type="Proteomes" id="UP001497516"/>
    </source>
</evidence>
<dbReference type="GO" id="GO:0006357">
    <property type="term" value="P:regulation of transcription by RNA polymerase II"/>
    <property type="evidence" value="ECO:0007669"/>
    <property type="project" value="TreeGrafter"/>
</dbReference>
<dbReference type="GO" id="GO:0008270">
    <property type="term" value="F:zinc ion binding"/>
    <property type="evidence" value="ECO:0007669"/>
    <property type="project" value="UniProtKB-KW"/>
</dbReference>
<dbReference type="InterPro" id="IPR003656">
    <property type="entry name" value="Znf_BED"/>
</dbReference>
<evidence type="ECO:0000256" key="2">
    <source>
        <dbReference type="ARBA" id="ARBA00022771"/>
    </source>
</evidence>
<feature type="domain" description="BED-type" evidence="5">
    <location>
        <begin position="38"/>
        <end position="70"/>
    </location>
</feature>
<dbReference type="GO" id="GO:1990837">
    <property type="term" value="F:sequence-specific double-stranded DNA binding"/>
    <property type="evidence" value="ECO:0007669"/>
    <property type="project" value="TreeGrafter"/>
</dbReference>
<dbReference type="Pfam" id="PF02892">
    <property type="entry name" value="zf-BED"/>
    <property type="match status" value="1"/>
</dbReference>
<dbReference type="GO" id="GO:0005634">
    <property type="term" value="C:nucleus"/>
    <property type="evidence" value="ECO:0007669"/>
    <property type="project" value="TreeGrafter"/>
</dbReference>
<keyword evidence="2" id="KW-0863">Zinc-finger</keyword>
<dbReference type="InterPro" id="IPR053031">
    <property type="entry name" value="Cuticle_assoc_protein"/>
</dbReference>
<dbReference type="PANTHER" id="PTHR34396:SF25">
    <property type="entry name" value="BOUNDARY ELEMENT ASSOCIATED FACTOR"/>
    <property type="match status" value="1"/>
</dbReference>
<keyword evidence="3" id="KW-0862">Zinc</keyword>
<evidence type="ECO:0000256" key="3">
    <source>
        <dbReference type="ARBA" id="ARBA00022833"/>
    </source>
</evidence>
<evidence type="ECO:0000256" key="4">
    <source>
        <dbReference type="SAM" id="MobiDB-lite"/>
    </source>
</evidence>
<keyword evidence="1" id="KW-0479">Metal-binding</keyword>
<evidence type="ECO:0000256" key="1">
    <source>
        <dbReference type="ARBA" id="ARBA00022723"/>
    </source>
</evidence>